<sequence length="417" mass="47304">MIENGHHEFIENKTLQIHSGILSLAAASKIIGIPANPFQINHILGLSNTSKLDTATILQGAKHLGLKARETKSSLERLVKLPFPAIIPFKSGQYVVLVKADDSKIFILDPHKLIALSFETFRDNWDGTLILIAKKLTLKNIQVPFQLGWFIPAILRYKKCFFEVIILSFLLQFFAIIMPIFSQVLFDKVLVHRGFSTLVVLGIGMLIINIFESFINGIKTYLLYHTTSRIDVILGSNLFRHLMALPLRYFELRRVGDTAVRFRELDNIRQFITSSSIVAVLDLLFSIIFLIVMLCYNSVLTLLVLIALILFIVLYVIVTPIYRKRLKHKFNCGAENQAYLIEAITGIQTIKTLASEPRFSNTWDINLTNYVRASFNTTIISIIAFNIGQFLQKTTNLAILWAGAYLVMIDCKMKCDS</sequence>
<evidence type="ECO:0000256" key="2">
    <source>
        <dbReference type="ARBA" id="ARBA00022692"/>
    </source>
</evidence>
<dbReference type="InterPro" id="IPR011527">
    <property type="entry name" value="ABC1_TM_dom"/>
</dbReference>
<feature type="domain" description="Peptidase C39" evidence="7">
    <location>
        <begin position="11"/>
        <end position="132"/>
    </location>
</feature>
<dbReference type="Proteomes" id="UP001165492">
    <property type="component" value="Unassembled WGS sequence"/>
</dbReference>
<dbReference type="InterPro" id="IPR039421">
    <property type="entry name" value="Type_1_exporter"/>
</dbReference>
<dbReference type="RefSeq" id="WP_229536914.1">
    <property type="nucleotide sequence ID" value="NZ_JAJHJB010000046.1"/>
</dbReference>
<dbReference type="CDD" id="cd18588">
    <property type="entry name" value="ABC_6TM_CyaB_HlyB_like"/>
    <property type="match status" value="1"/>
</dbReference>
<feature type="transmembrane region" description="Helical" evidence="5">
    <location>
        <begin position="271"/>
        <end position="294"/>
    </location>
</feature>
<keyword evidence="2 5" id="KW-0812">Transmembrane</keyword>
<reference evidence="8" key="1">
    <citation type="submission" date="2021-11" db="EMBL/GenBank/DDBJ databases">
        <title>Description of a new species Pelosinus isolated from the bottom sediments of Lake Baikal.</title>
        <authorList>
            <person name="Zakharyuk A."/>
        </authorList>
    </citation>
    <scope>NUCLEOTIDE SEQUENCE</scope>
    <source>
        <strain evidence="8">Bkl1</strain>
    </source>
</reference>
<keyword evidence="9" id="KW-1185">Reference proteome</keyword>
<dbReference type="InterPro" id="IPR036640">
    <property type="entry name" value="ABC1_TM_sf"/>
</dbReference>
<dbReference type="Pfam" id="PF03412">
    <property type="entry name" value="Peptidase_C39"/>
    <property type="match status" value="1"/>
</dbReference>
<dbReference type="Gene3D" id="1.20.1560.10">
    <property type="entry name" value="ABC transporter type 1, transmembrane domain"/>
    <property type="match status" value="1"/>
</dbReference>
<comment type="subcellular location">
    <subcellularLocation>
        <location evidence="1">Cell membrane</location>
        <topology evidence="1">Multi-pass membrane protein</topology>
    </subcellularLocation>
</comment>
<dbReference type="InterPro" id="IPR005074">
    <property type="entry name" value="Peptidase_C39"/>
</dbReference>
<name>A0ABS8HXX5_9FIRM</name>
<feature type="transmembrane region" description="Helical" evidence="5">
    <location>
        <begin position="160"/>
        <end position="182"/>
    </location>
</feature>
<feature type="transmembrane region" description="Helical" evidence="5">
    <location>
        <begin position="194"/>
        <end position="215"/>
    </location>
</feature>
<evidence type="ECO:0000256" key="1">
    <source>
        <dbReference type="ARBA" id="ARBA00004651"/>
    </source>
</evidence>
<feature type="domain" description="ABC transmembrane type-1" evidence="6">
    <location>
        <begin position="164"/>
        <end position="408"/>
    </location>
</feature>
<dbReference type="PROSITE" id="PS50990">
    <property type="entry name" value="PEPTIDASE_C39"/>
    <property type="match status" value="1"/>
</dbReference>
<evidence type="ECO:0000256" key="3">
    <source>
        <dbReference type="ARBA" id="ARBA00022989"/>
    </source>
</evidence>
<accession>A0ABS8HXX5</accession>
<evidence type="ECO:0000259" key="6">
    <source>
        <dbReference type="PROSITE" id="PS50929"/>
    </source>
</evidence>
<dbReference type="Gene3D" id="3.90.70.10">
    <property type="entry name" value="Cysteine proteinases"/>
    <property type="match status" value="1"/>
</dbReference>
<proteinExistence type="predicted"/>
<protein>
    <submittedName>
        <fullName evidence="8">Uncharacterized protein</fullName>
    </submittedName>
</protein>
<organism evidence="8 9">
    <name type="scientific">Pelosinus baikalensis</name>
    <dbReference type="NCBI Taxonomy" id="2892015"/>
    <lineage>
        <taxon>Bacteria</taxon>
        <taxon>Bacillati</taxon>
        <taxon>Bacillota</taxon>
        <taxon>Negativicutes</taxon>
        <taxon>Selenomonadales</taxon>
        <taxon>Sporomusaceae</taxon>
        <taxon>Pelosinus</taxon>
    </lineage>
</organism>
<feature type="transmembrane region" description="Helical" evidence="5">
    <location>
        <begin position="300"/>
        <end position="322"/>
    </location>
</feature>
<dbReference type="SUPFAM" id="SSF90123">
    <property type="entry name" value="ABC transporter transmembrane region"/>
    <property type="match status" value="1"/>
</dbReference>
<evidence type="ECO:0000313" key="9">
    <source>
        <dbReference type="Proteomes" id="UP001165492"/>
    </source>
</evidence>
<evidence type="ECO:0000256" key="5">
    <source>
        <dbReference type="SAM" id="Phobius"/>
    </source>
</evidence>
<evidence type="ECO:0000256" key="4">
    <source>
        <dbReference type="ARBA" id="ARBA00023136"/>
    </source>
</evidence>
<dbReference type="PROSITE" id="PS50929">
    <property type="entry name" value="ABC_TM1F"/>
    <property type="match status" value="1"/>
</dbReference>
<keyword evidence="3 5" id="KW-1133">Transmembrane helix</keyword>
<dbReference type="PANTHER" id="PTHR24221">
    <property type="entry name" value="ATP-BINDING CASSETTE SUB-FAMILY B"/>
    <property type="match status" value="1"/>
</dbReference>
<evidence type="ECO:0000259" key="7">
    <source>
        <dbReference type="PROSITE" id="PS50990"/>
    </source>
</evidence>
<comment type="caution">
    <text evidence="8">The sequence shown here is derived from an EMBL/GenBank/DDBJ whole genome shotgun (WGS) entry which is preliminary data.</text>
</comment>
<dbReference type="Pfam" id="PF00664">
    <property type="entry name" value="ABC_membrane"/>
    <property type="match status" value="1"/>
</dbReference>
<gene>
    <name evidence="8" type="ORF">LMF89_21930</name>
</gene>
<dbReference type="EMBL" id="JAJHJB010000046">
    <property type="protein sequence ID" value="MCC5468000.1"/>
    <property type="molecule type" value="Genomic_DNA"/>
</dbReference>
<keyword evidence="4 5" id="KW-0472">Membrane</keyword>
<evidence type="ECO:0000313" key="8">
    <source>
        <dbReference type="EMBL" id="MCC5468000.1"/>
    </source>
</evidence>
<dbReference type="PANTHER" id="PTHR24221:SF647">
    <property type="entry name" value="BLL6336 PROTEIN"/>
    <property type="match status" value="1"/>
</dbReference>